<gene>
    <name evidence="5" type="ORF">HCU74_02320</name>
</gene>
<dbReference type="Gene3D" id="3.40.50.720">
    <property type="entry name" value="NAD(P)-binding Rossmann-like Domain"/>
    <property type="match status" value="1"/>
</dbReference>
<sequence>MKMLEGKTAIVTGGAQGIGMAITRKLVGEGARVMFADMDASAAEVALAEFGNQASAHVADLLDESTPQALVDATVQRFGSPDIIVNNAGFHWDAALHKMTDKQWQAMLDIHMTVPFRLLRAAAPHMFAAAKSDAQAGREVMRKVVNVSSLAASFGNVGASNYSAAKAGLIGMSKALAKEWGPHKINVNVAAFGIIQTRFGQPQSEQNRIKIGGEEIQMGVPDKILEAIGINAEDAKSTTADDLYRPREIQSIPLGRAGHIDEAADLVYFLCSPLSDYVTGQVMAASGGLMGGMI</sequence>
<evidence type="ECO:0000313" key="5">
    <source>
        <dbReference type="EMBL" id="NKI16246.1"/>
    </source>
</evidence>
<dbReference type="InterPro" id="IPR036291">
    <property type="entry name" value="NAD(P)-bd_dom_sf"/>
</dbReference>
<evidence type="ECO:0000313" key="6">
    <source>
        <dbReference type="Proteomes" id="UP000765845"/>
    </source>
</evidence>
<evidence type="ECO:0000259" key="4">
    <source>
        <dbReference type="SMART" id="SM00822"/>
    </source>
</evidence>
<protein>
    <submittedName>
        <fullName evidence="5">SDR family oxidoreductase</fullName>
    </submittedName>
</protein>
<dbReference type="InterPro" id="IPR002347">
    <property type="entry name" value="SDR_fam"/>
</dbReference>
<accession>A0ABX1GBE6</accession>
<dbReference type="Proteomes" id="UP000765845">
    <property type="component" value="Unassembled WGS sequence"/>
</dbReference>
<dbReference type="Pfam" id="PF13561">
    <property type="entry name" value="adh_short_C2"/>
    <property type="match status" value="1"/>
</dbReference>
<keyword evidence="2" id="KW-0560">Oxidoreductase</keyword>
<dbReference type="InterPro" id="IPR020904">
    <property type="entry name" value="Sc_DH/Rdtase_CS"/>
</dbReference>
<organism evidence="5 6">
    <name type="scientific">Spongiibacter thalassae</name>
    <dbReference type="NCBI Taxonomy" id="2721624"/>
    <lineage>
        <taxon>Bacteria</taxon>
        <taxon>Pseudomonadati</taxon>
        <taxon>Pseudomonadota</taxon>
        <taxon>Gammaproteobacteria</taxon>
        <taxon>Cellvibrionales</taxon>
        <taxon>Spongiibacteraceae</taxon>
        <taxon>Spongiibacter</taxon>
    </lineage>
</organism>
<dbReference type="PANTHER" id="PTHR42760:SF133">
    <property type="entry name" value="3-OXOACYL-[ACYL-CARRIER-PROTEIN] REDUCTASE"/>
    <property type="match status" value="1"/>
</dbReference>
<comment type="caution">
    <text evidence="5">The sequence shown here is derived from an EMBL/GenBank/DDBJ whole genome shotgun (WGS) entry which is preliminary data.</text>
</comment>
<keyword evidence="6" id="KW-1185">Reference proteome</keyword>
<reference evidence="5 6" key="1">
    <citation type="submission" date="2020-04" db="EMBL/GenBank/DDBJ databases">
        <authorList>
            <person name="Yoon J."/>
        </authorList>
    </citation>
    <scope>NUCLEOTIDE SEQUENCE [LARGE SCALE GENOMIC DNA]</scope>
    <source>
        <strain evidence="5 6">KMU-166</strain>
    </source>
</reference>
<dbReference type="PRINTS" id="PR00081">
    <property type="entry name" value="GDHRDH"/>
</dbReference>
<dbReference type="EMBL" id="JAAWWK010000001">
    <property type="protein sequence ID" value="NKI16246.1"/>
    <property type="molecule type" value="Genomic_DNA"/>
</dbReference>
<comment type="similarity">
    <text evidence="1 3">Belongs to the short-chain dehydrogenases/reductases (SDR) family.</text>
</comment>
<proteinExistence type="inferred from homology"/>
<dbReference type="PRINTS" id="PR00080">
    <property type="entry name" value="SDRFAMILY"/>
</dbReference>
<dbReference type="InterPro" id="IPR057326">
    <property type="entry name" value="KR_dom"/>
</dbReference>
<evidence type="ECO:0000256" key="1">
    <source>
        <dbReference type="ARBA" id="ARBA00006484"/>
    </source>
</evidence>
<evidence type="ECO:0000256" key="3">
    <source>
        <dbReference type="RuleBase" id="RU000363"/>
    </source>
</evidence>
<dbReference type="Pfam" id="PF00106">
    <property type="entry name" value="adh_short"/>
    <property type="match status" value="1"/>
</dbReference>
<dbReference type="SUPFAM" id="SSF51735">
    <property type="entry name" value="NAD(P)-binding Rossmann-fold domains"/>
    <property type="match status" value="1"/>
</dbReference>
<dbReference type="PROSITE" id="PS00061">
    <property type="entry name" value="ADH_SHORT"/>
    <property type="match status" value="1"/>
</dbReference>
<feature type="domain" description="Ketoreductase" evidence="4">
    <location>
        <begin position="7"/>
        <end position="198"/>
    </location>
</feature>
<dbReference type="SMART" id="SM00822">
    <property type="entry name" value="PKS_KR"/>
    <property type="match status" value="1"/>
</dbReference>
<name>A0ABX1GBE6_9GAMM</name>
<evidence type="ECO:0000256" key="2">
    <source>
        <dbReference type="ARBA" id="ARBA00023002"/>
    </source>
</evidence>
<dbReference type="PANTHER" id="PTHR42760">
    <property type="entry name" value="SHORT-CHAIN DEHYDROGENASES/REDUCTASES FAMILY MEMBER"/>
    <property type="match status" value="1"/>
</dbReference>